<evidence type="ECO:0000313" key="1">
    <source>
        <dbReference type="EMBL" id="SVC87660.1"/>
    </source>
</evidence>
<dbReference type="EMBL" id="UINC01116133">
    <property type="protein sequence ID" value="SVC87660.1"/>
    <property type="molecule type" value="Genomic_DNA"/>
</dbReference>
<name>A0A382QRY5_9ZZZZ</name>
<dbReference type="Gene3D" id="3.40.50.11810">
    <property type="match status" value="1"/>
</dbReference>
<organism evidence="1">
    <name type="scientific">marine metagenome</name>
    <dbReference type="NCBI Taxonomy" id="408172"/>
    <lineage>
        <taxon>unclassified sequences</taxon>
        <taxon>metagenomes</taxon>
        <taxon>ecological metagenomes</taxon>
    </lineage>
</organism>
<dbReference type="AlphaFoldDB" id="A0A382QRY5"/>
<evidence type="ECO:0008006" key="2">
    <source>
        <dbReference type="Google" id="ProtNLM"/>
    </source>
</evidence>
<protein>
    <recommendedName>
        <fullName evidence="2">Cysteine-rich domain-containing protein</fullName>
    </recommendedName>
</protein>
<dbReference type="PANTHER" id="PTHR42947:SF1">
    <property type="entry name" value="COB--COM HETERODISULFIDE REDUCTASE SUBUNIT B 1"/>
    <property type="match status" value="1"/>
</dbReference>
<accession>A0A382QRY5</accession>
<dbReference type="PANTHER" id="PTHR42947">
    <property type="entry name" value="COB--COM HETERODISULFIDE REDUCTASE SUBUNIT B 1"/>
    <property type="match status" value="1"/>
</dbReference>
<proteinExistence type="predicted"/>
<reference evidence="1" key="1">
    <citation type="submission" date="2018-05" db="EMBL/GenBank/DDBJ databases">
        <authorList>
            <person name="Lanie J.A."/>
            <person name="Ng W.-L."/>
            <person name="Kazmierczak K.M."/>
            <person name="Andrzejewski T.M."/>
            <person name="Davidsen T.M."/>
            <person name="Wayne K.J."/>
            <person name="Tettelin H."/>
            <person name="Glass J.I."/>
            <person name="Rusch D."/>
            <person name="Podicherti R."/>
            <person name="Tsui H.-C.T."/>
            <person name="Winkler M.E."/>
        </authorList>
    </citation>
    <scope>NUCLEOTIDE SEQUENCE</scope>
</reference>
<sequence>MGADIMVTPCPLCHLNLDGFQPRAASKNKRKIELPILHLPQLIGLALGLDPQELGVQRHIVSPRKALAGLGIRM</sequence>
<gene>
    <name evidence="1" type="ORF">METZ01_LOCUS340514</name>
</gene>
<dbReference type="InterPro" id="IPR051278">
    <property type="entry name" value="HdrB/HdrD_reductase"/>
</dbReference>